<evidence type="ECO:0000313" key="3">
    <source>
        <dbReference type="Proteomes" id="UP000661077"/>
    </source>
</evidence>
<dbReference type="Proteomes" id="UP000661077">
    <property type="component" value="Unassembled WGS sequence"/>
</dbReference>
<reference evidence="2 3" key="1">
    <citation type="journal article" date="2021" name="Int. J. Syst. Evol. Microbiol.">
        <title>Steroidobacter gossypii sp. nov., isolated from soil of cotton cropping field.</title>
        <authorList>
            <person name="Huang R."/>
            <person name="Yang S."/>
            <person name="Zhen C."/>
            <person name="Liu W."/>
        </authorList>
    </citation>
    <scope>NUCLEOTIDE SEQUENCE [LARGE SCALE GENOMIC DNA]</scope>
    <source>
        <strain evidence="2 3">S1-65</strain>
    </source>
</reference>
<proteinExistence type="predicted"/>
<evidence type="ECO:0000313" key="2">
    <source>
        <dbReference type="EMBL" id="MBM0107381.1"/>
    </source>
</evidence>
<comment type="caution">
    <text evidence="2">The sequence shown here is derived from an EMBL/GenBank/DDBJ whole genome shotgun (WGS) entry which is preliminary data.</text>
</comment>
<evidence type="ECO:0008006" key="4">
    <source>
        <dbReference type="Google" id="ProtNLM"/>
    </source>
</evidence>
<dbReference type="RefSeq" id="WP_203169494.1">
    <property type="nucleotide sequence ID" value="NZ_JAEVLS010000005.1"/>
</dbReference>
<gene>
    <name evidence="2" type="ORF">JM946_21795</name>
</gene>
<keyword evidence="1" id="KW-0732">Signal</keyword>
<name>A0ABS1X2C4_9GAMM</name>
<organism evidence="2 3">
    <name type="scientific">Steroidobacter gossypii</name>
    <dbReference type="NCBI Taxonomy" id="2805490"/>
    <lineage>
        <taxon>Bacteria</taxon>
        <taxon>Pseudomonadati</taxon>
        <taxon>Pseudomonadota</taxon>
        <taxon>Gammaproteobacteria</taxon>
        <taxon>Steroidobacterales</taxon>
        <taxon>Steroidobacteraceae</taxon>
        <taxon>Steroidobacter</taxon>
    </lineage>
</organism>
<protein>
    <recommendedName>
        <fullName evidence="4">SPOR domain-containing protein</fullName>
    </recommendedName>
</protein>
<dbReference type="EMBL" id="JAEVLS010000005">
    <property type="protein sequence ID" value="MBM0107381.1"/>
    <property type="molecule type" value="Genomic_DNA"/>
</dbReference>
<feature type="chain" id="PRO_5046502740" description="SPOR domain-containing protein" evidence="1">
    <location>
        <begin position="23"/>
        <end position="156"/>
    </location>
</feature>
<keyword evidence="3" id="KW-1185">Reference proteome</keyword>
<sequence length="156" mass="16329">MSKLIAAGVSILGLLLASSARASDAPCTPPVASAESASVCVYNAGKMPAFGGFKVVVNGTVAGKLVKKQPWVLVNVRPGANVVGIDIGNAPHVRQKVETVAGQVTYLRYVSSTSIRVGFFDTSSEAQALLQEVTASDALADFDQLRGKRHSKRSRT</sequence>
<accession>A0ABS1X2C4</accession>
<evidence type="ECO:0000256" key="1">
    <source>
        <dbReference type="SAM" id="SignalP"/>
    </source>
</evidence>
<feature type="signal peptide" evidence="1">
    <location>
        <begin position="1"/>
        <end position="22"/>
    </location>
</feature>